<evidence type="ECO:0000313" key="2">
    <source>
        <dbReference type="Proteomes" id="UP001172101"/>
    </source>
</evidence>
<reference evidence="1" key="1">
    <citation type="submission" date="2023-06" db="EMBL/GenBank/DDBJ databases">
        <title>Genome-scale phylogeny and comparative genomics of the fungal order Sordariales.</title>
        <authorList>
            <consortium name="Lawrence Berkeley National Laboratory"/>
            <person name="Hensen N."/>
            <person name="Bonometti L."/>
            <person name="Westerberg I."/>
            <person name="Brannstrom I.O."/>
            <person name="Guillou S."/>
            <person name="Cros-Aarteil S."/>
            <person name="Calhoun S."/>
            <person name="Haridas S."/>
            <person name="Kuo A."/>
            <person name="Mondo S."/>
            <person name="Pangilinan J."/>
            <person name="Riley R."/>
            <person name="LaButti K."/>
            <person name="Andreopoulos B."/>
            <person name="Lipzen A."/>
            <person name="Chen C."/>
            <person name="Yanf M."/>
            <person name="Daum C."/>
            <person name="Ng V."/>
            <person name="Clum A."/>
            <person name="Steindorff A."/>
            <person name="Ohm R."/>
            <person name="Martin F."/>
            <person name="Silar P."/>
            <person name="Natvig D."/>
            <person name="Lalanne C."/>
            <person name="Gautier V."/>
            <person name="Ament-velasquez S.L."/>
            <person name="Kruys A."/>
            <person name="Hutchinson M.I."/>
            <person name="Powell A.J."/>
            <person name="Barry K."/>
            <person name="Miller A.N."/>
            <person name="Grigoriev I.V."/>
            <person name="Debuchy R."/>
            <person name="Gladieux P."/>
            <person name="Thoren M.H."/>
            <person name="Johannesson H."/>
        </authorList>
    </citation>
    <scope>NUCLEOTIDE SEQUENCE</scope>
    <source>
        <strain evidence="1">SMH2392-1A</strain>
    </source>
</reference>
<dbReference type="RefSeq" id="XP_060300863.1">
    <property type="nucleotide sequence ID" value="XM_060439475.1"/>
</dbReference>
<dbReference type="AlphaFoldDB" id="A0AA40B5I9"/>
<gene>
    <name evidence="1" type="ORF">B0T26DRAFT_672603</name>
</gene>
<dbReference type="EMBL" id="JAUIRO010000002">
    <property type="protein sequence ID" value="KAK0728008.1"/>
    <property type="molecule type" value="Genomic_DNA"/>
</dbReference>
<name>A0AA40B5I9_9PEZI</name>
<protein>
    <submittedName>
        <fullName evidence="1">Uncharacterized protein</fullName>
    </submittedName>
</protein>
<comment type="caution">
    <text evidence="1">The sequence shown here is derived from an EMBL/GenBank/DDBJ whole genome shotgun (WGS) entry which is preliminary data.</text>
</comment>
<dbReference type="Proteomes" id="UP001172101">
    <property type="component" value="Unassembled WGS sequence"/>
</dbReference>
<evidence type="ECO:0000313" key="1">
    <source>
        <dbReference type="EMBL" id="KAK0728008.1"/>
    </source>
</evidence>
<accession>A0AA40B5I9</accession>
<sequence length="189" mass="20687">MALDLLLCEGQVEVLRQYQSLLAFCCPHCDHLGQAYLPSLTRKIGVIEEGSRGQDSQEVQKWEGHSSIYAQSRLPVPVVSQPPFEAGSVEAVTTAGCVGRAGPTPIAVCRVKRRNRLRGHNQCIPALQPLAFRLHNRIPSIGSVPRNGQPPARSGNRWSDWPQSLHLASQPLAQRVALGHPVPVGRRFA</sequence>
<keyword evidence="2" id="KW-1185">Reference proteome</keyword>
<organism evidence="1 2">
    <name type="scientific">Lasiosphaeria miniovina</name>
    <dbReference type="NCBI Taxonomy" id="1954250"/>
    <lineage>
        <taxon>Eukaryota</taxon>
        <taxon>Fungi</taxon>
        <taxon>Dikarya</taxon>
        <taxon>Ascomycota</taxon>
        <taxon>Pezizomycotina</taxon>
        <taxon>Sordariomycetes</taxon>
        <taxon>Sordariomycetidae</taxon>
        <taxon>Sordariales</taxon>
        <taxon>Lasiosphaeriaceae</taxon>
        <taxon>Lasiosphaeria</taxon>
    </lineage>
</organism>
<dbReference type="GeneID" id="85322745"/>
<proteinExistence type="predicted"/>